<gene>
    <name evidence="2" type="ORF">EPUL_004610</name>
</gene>
<dbReference type="Gene3D" id="3.40.50.1100">
    <property type="match status" value="2"/>
</dbReference>
<feature type="non-terminal residue" evidence="2">
    <location>
        <position position="380"/>
    </location>
</feature>
<comment type="caution">
    <text evidence="2">The sequence shown here is derived from an EMBL/GenBank/DDBJ whole genome shotgun (WGS) entry which is preliminary data.</text>
</comment>
<dbReference type="Pfam" id="PF00291">
    <property type="entry name" value="PALP"/>
    <property type="match status" value="1"/>
</dbReference>
<name>A0A2S4PIQ3_9PEZI</name>
<feature type="domain" description="Tryptophan synthase beta chain-like PALP" evidence="1">
    <location>
        <begin position="20"/>
        <end position="274"/>
    </location>
</feature>
<dbReference type="STRING" id="225359.A0A2S4PIQ3"/>
<organism evidence="2 3">
    <name type="scientific">Erysiphe pulchra</name>
    <dbReference type="NCBI Taxonomy" id="225359"/>
    <lineage>
        <taxon>Eukaryota</taxon>
        <taxon>Fungi</taxon>
        <taxon>Dikarya</taxon>
        <taxon>Ascomycota</taxon>
        <taxon>Pezizomycotina</taxon>
        <taxon>Leotiomycetes</taxon>
        <taxon>Erysiphales</taxon>
        <taxon>Erysiphaceae</taxon>
        <taxon>Erysiphe</taxon>
    </lineage>
</organism>
<dbReference type="OrthoDB" id="10259545at2759"/>
<proteinExistence type="predicted"/>
<dbReference type="InterPro" id="IPR001926">
    <property type="entry name" value="TrpB-like_PALP"/>
</dbReference>
<dbReference type="InterPro" id="IPR036052">
    <property type="entry name" value="TrpB-like_PALP_sf"/>
</dbReference>
<keyword evidence="3" id="KW-1185">Reference proteome</keyword>
<dbReference type="SUPFAM" id="SSF53686">
    <property type="entry name" value="Tryptophan synthase beta subunit-like PLP-dependent enzymes"/>
    <property type="match status" value="1"/>
</dbReference>
<accession>A0A2S4PIQ3</accession>
<dbReference type="Proteomes" id="UP000237438">
    <property type="component" value="Unassembled WGS sequence"/>
</dbReference>
<dbReference type="InterPro" id="IPR050214">
    <property type="entry name" value="Cys_Synth/Cystath_Beta-Synth"/>
</dbReference>
<dbReference type="PANTHER" id="PTHR10314">
    <property type="entry name" value="CYSTATHIONINE BETA-SYNTHASE"/>
    <property type="match status" value="1"/>
</dbReference>
<evidence type="ECO:0000313" key="2">
    <source>
        <dbReference type="EMBL" id="POS81904.1"/>
    </source>
</evidence>
<evidence type="ECO:0000259" key="1">
    <source>
        <dbReference type="Pfam" id="PF00291"/>
    </source>
</evidence>
<sequence>DKQPPLPIVEIPQKLNPFYDDGVRIYGKLLTNLPAKNVKSLPVLSMLSSPKITPETKKFIEYSSGSTIMSMSIIARILYGNENTHAYLSNKADPNKIRFLRFFELIQFRIDRLLFSGPSQPELDDPRGGILRAQREGEEDKSVYNPNQYENELNWHAHYKWTGPQILRQMPHLNIFCAGIGTSGTMAGTGLYLKQHKPDVFRVGVNNIHFDLVPGIRSLPQMEPVKFPWRDAVDTIEGVGSFDSFRLSMELSREGLLCGPSSGLSLQGLLNFLKRRKEQNSLDSLAGKDGLIHAVFICCDLPHQYLQEYYENLPASLFPEIINESLLEVDRYHYDKTWEIKSADLLPRIYPALKSTSARASWYEALNNSTPASDTVAEIL</sequence>
<reference evidence="2 3" key="1">
    <citation type="submission" date="2017-10" db="EMBL/GenBank/DDBJ databases">
        <title>Development of genomic resources for the powdery mildew, Erysiphe pulchra.</title>
        <authorList>
            <person name="Wadl P.A."/>
            <person name="Mack B.M."/>
            <person name="Moore G."/>
            <person name="Beltz S.B."/>
        </authorList>
    </citation>
    <scope>NUCLEOTIDE SEQUENCE [LARGE SCALE GENOMIC DNA]</scope>
    <source>
        <strain evidence="2">Cflorida</strain>
    </source>
</reference>
<dbReference type="EMBL" id="PEDP01006112">
    <property type="protein sequence ID" value="POS81904.1"/>
    <property type="molecule type" value="Genomic_DNA"/>
</dbReference>
<evidence type="ECO:0000313" key="3">
    <source>
        <dbReference type="Proteomes" id="UP000237438"/>
    </source>
</evidence>
<dbReference type="AlphaFoldDB" id="A0A2S4PIQ3"/>
<feature type="non-terminal residue" evidence="2">
    <location>
        <position position="1"/>
    </location>
</feature>
<protein>
    <recommendedName>
        <fullName evidence="1">Tryptophan synthase beta chain-like PALP domain-containing protein</fullName>
    </recommendedName>
</protein>